<dbReference type="SUPFAM" id="SSF53335">
    <property type="entry name" value="S-adenosyl-L-methionine-dependent methyltransferases"/>
    <property type="match status" value="1"/>
</dbReference>
<keyword evidence="2" id="KW-0489">Methyltransferase</keyword>
<evidence type="ECO:0000313" key="2">
    <source>
        <dbReference type="EMBL" id="SEF16346.1"/>
    </source>
</evidence>
<dbReference type="Proteomes" id="UP000181980">
    <property type="component" value="Unassembled WGS sequence"/>
</dbReference>
<evidence type="ECO:0000259" key="1">
    <source>
        <dbReference type="Pfam" id="PF08241"/>
    </source>
</evidence>
<dbReference type="InterPro" id="IPR013216">
    <property type="entry name" value="Methyltransf_11"/>
</dbReference>
<keyword evidence="3" id="KW-1185">Reference proteome</keyword>
<dbReference type="PANTHER" id="PTHR42912">
    <property type="entry name" value="METHYLTRANSFERASE"/>
    <property type="match status" value="1"/>
</dbReference>
<dbReference type="OrthoDB" id="4571118at2"/>
<accession>A0A1H5PRG5</accession>
<protein>
    <submittedName>
        <fullName evidence="2">Methyltransferase domain-containing protein</fullName>
    </submittedName>
</protein>
<evidence type="ECO:0000313" key="3">
    <source>
        <dbReference type="Proteomes" id="UP000181980"/>
    </source>
</evidence>
<dbReference type="STRING" id="561176.SAMN04488561_5349"/>
<dbReference type="Gene3D" id="3.40.50.150">
    <property type="entry name" value="Vaccinia Virus protein VP39"/>
    <property type="match status" value="1"/>
</dbReference>
<sequence>MSSFGAVGARLYAWFNRHPESNRVVVGLAELRAGEPVLEVGCGPGVALELAAAVAGAEHVAAVEPSETFVAMARKRVPGADVRVAGAEDVPFADGSFAAIYTLASMHHWHDRDAGLATLCAKLRPGGRLVLAERLLDRPGHGITQAQIGEVAGRLTGLGQVDVHTEQRDVGRKTLVAVISERPRTA</sequence>
<keyword evidence="2" id="KW-0808">Transferase</keyword>
<dbReference type="RefSeq" id="WP_069108881.1">
    <property type="nucleotide sequence ID" value="NZ_FNUC01000004.1"/>
</dbReference>
<gene>
    <name evidence="2" type="ORF">SAMN04488561_5349</name>
</gene>
<name>A0A1H5PRG5_9ACTN</name>
<dbReference type="GO" id="GO:0008757">
    <property type="term" value="F:S-adenosylmethionine-dependent methyltransferase activity"/>
    <property type="evidence" value="ECO:0007669"/>
    <property type="project" value="InterPro"/>
</dbReference>
<reference evidence="3" key="1">
    <citation type="submission" date="2016-10" db="EMBL/GenBank/DDBJ databases">
        <authorList>
            <person name="Varghese N."/>
            <person name="Submissions S."/>
        </authorList>
    </citation>
    <scope>NUCLEOTIDE SEQUENCE [LARGE SCALE GENOMIC DNA]</scope>
    <source>
        <strain evidence="3">DSM 45237</strain>
    </source>
</reference>
<dbReference type="GO" id="GO:0032259">
    <property type="term" value="P:methylation"/>
    <property type="evidence" value="ECO:0007669"/>
    <property type="project" value="UniProtKB-KW"/>
</dbReference>
<dbReference type="CDD" id="cd02440">
    <property type="entry name" value="AdoMet_MTases"/>
    <property type="match status" value="1"/>
</dbReference>
<dbReference type="InterPro" id="IPR050508">
    <property type="entry name" value="Methyltransf_Superfamily"/>
</dbReference>
<feature type="domain" description="Methyltransferase type 11" evidence="1">
    <location>
        <begin position="38"/>
        <end position="131"/>
    </location>
</feature>
<dbReference type="EMBL" id="FNUC01000004">
    <property type="protein sequence ID" value="SEF16346.1"/>
    <property type="molecule type" value="Genomic_DNA"/>
</dbReference>
<dbReference type="AlphaFoldDB" id="A0A1H5PRG5"/>
<dbReference type="Pfam" id="PF08241">
    <property type="entry name" value="Methyltransf_11"/>
    <property type="match status" value="1"/>
</dbReference>
<dbReference type="PANTHER" id="PTHR42912:SF93">
    <property type="entry name" value="N6-ADENOSINE-METHYLTRANSFERASE TMT1A"/>
    <property type="match status" value="1"/>
</dbReference>
<proteinExistence type="predicted"/>
<organism evidence="2 3">
    <name type="scientific">Jiangella alba</name>
    <dbReference type="NCBI Taxonomy" id="561176"/>
    <lineage>
        <taxon>Bacteria</taxon>
        <taxon>Bacillati</taxon>
        <taxon>Actinomycetota</taxon>
        <taxon>Actinomycetes</taxon>
        <taxon>Jiangellales</taxon>
        <taxon>Jiangellaceae</taxon>
        <taxon>Jiangella</taxon>
    </lineage>
</organism>
<dbReference type="InterPro" id="IPR029063">
    <property type="entry name" value="SAM-dependent_MTases_sf"/>
</dbReference>